<dbReference type="Proteomes" id="UP000017048">
    <property type="component" value="Unassembled WGS sequence"/>
</dbReference>
<dbReference type="eggNOG" id="COG0596">
    <property type="taxonomic scope" value="Bacteria"/>
</dbReference>
<dbReference type="InterPro" id="IPR000073">
    <property type="entry name" value="AB_hydrolase_1"/>
</dbReference>
<organism evidence="6 7">
    <name type="scientific">Nocardia asteroides NBRC 15531</name>
    <dbReference type="NCBI Taxonomy" id="1110697"/>
    <lineage>
        <taxon>Bacteria</taxon>
        <taxon>Bacillati</taxon>
        <taxon>Actinomycetota</taxon>
        <taxon>Actinomycetes</taxon>
        <taxon>Mycobacteriales</taxon>
        <taxon>Nocardiaceae</taxon>
        <taxon>Nocardia</taxon>
    </lineage>
</organism>
<dbReference type="InterPro" id="IPR051601">
    <property type="entry name" value="Serine_prot/Carboxylest_S33"/>
</dbReference>
<keyword evidence="3" id="KW-0732">Signal</keyword>
<dbReference type="InterPro" id="IPR029058">
    <property type="entry name" value="AB_hydrolase_fold"/>
</dbReference>
<evidence type="ECO:0000256" key="2">
    <source>
        <dbReference type="ARBA" id="ARBA00022801"/>
    </source>
</evidence>
<dbReference type="AlphaFoldDB" id="U5EBI1"/>
<feature type="chain" id="PRO_5004659244" evidence="3">
    <location>
        <begin position="36"/>
        <end position="526"/>
    </location>
</feature>
<feature type="signal peptide" evidence="3">
    <location>
        <begin position="1"/>
        <end position="35"/>
    </location>
</feature>
<evidence type="ECO:0000259" key="4">
    <source>
        <dbReference type="Pfam" id="PF00561"/>
    </source>
</evidence>
<protein>
    <submittedName>
        <fullName evidence="6">Peptidase S33 family protein</fullName>
    </submittedName>
</protein>
<feature type="domain" description="AB hydrolase-1" evidence="4">
    <location>
        <begin position="133"/>
        <end position="253"/>
    </location>
</feature>
<reference evidence="6 7" key="1">
    <citation type="journal article" date="2014" name="BMC Genomics">
        <title>Genome based analysis of type-I polyketide synthase and nonribosomal peptide synthetase gene clusters in seven strains of five representative Nocardia species.</title>
        <authorList>
            <person name="Komaki H."/>
            <person name="Ichikawa N."/>
            <person name="Hosoyama A."/>
            <person name="Takahashi-Nakaguchi A."/>
            <person name="Matsuzawa T."/>
            <person name="Suzuki K."/>
            <person name="Fujita N."/>
            <person name="Gonoi T."/>
        </authorList>
    </citation>
    <scope>NUCLEOTIDE SEQUENCE [LARGE SCALE GENOMIC DNA]</scope>
    <source>
        <strain evidence="6 7">NBRC 15531</strain>
    </source>
</reference>
<evidence type="ECO:0000313" key="6">
    <source>
        <dbReference type="EMBL" id="GAD82524.1"/>
    </source>
</evidence>
<comment type="similarity">
    <text evidence="1">Belongs to the peptidase S33 family.</text>
</comment>
<feature type="domain" description="Peptidase S33 tripeptidyl aminopeptidase-like C-terminal" evidence="5">
    <location>
        <begin position="416"/>
        <end position="518"/>
    </location>
</feature>
<keyword evidence="7" id="KW-1185">Reference proteome</keyword>
<evidence type="ECO:0000256" key="1">
    <source>
        <dbReference type="ARBA" id="ARBA00010088"/>
    </source>
</evidence>
<dbReference type="STRING" id="1824.SAMN05444423_103362"/>
<dbReference type="GO" id="GO:0016787">
    <property type="term" value="F:hydrolase activity"/>
    <property type="evidence" value="ECO:0007669"/>
    <property type="project" value="UniProtKB-KW"/>
</dbReference>
<comment type="caution">
    <text evidence="6">The sequence shown here is derived from an EMBL/GenBank/DDBJ whole genome shotgun (WGS) entry which is preliminary data.</text>
</comment>
<name>U5EBI1_NOCAS</name>
<dbReference type="PANTHER" id="PTHR43248:SF25">
    <property type="entry name" value="AB HYDROLASE-1 DOMAIN-CONTAINING PROTEIN-RELATED"/>
    <property type="match status" value="1"/>
</dbReference>
<dbReference type="InterPro" id="IPR013595">
    <property type="entry name" value="Pept_S33_TAP-like_C"/>
</dbReference>
<evidence type="ECO:0000259" key="5">
    <source>
        <dbReference type="Pfam" id="PF08386"/>
    </source>
</evidence>
<dbReference type="GeneID" id="91515176"/>
<dbReference type="PANTHER" id="PTHR43248">
    <property type="entry name" value="2-SUCCINYL-6-HYDROXY-2,4-CYCLOHEXADIENE-1-CARBOXYLATE SYNTHASE"/>
    <property type="match status" value="1"/>
</dbReference>
<dbReference type="SUPFAM" id="SSF53474">
    <property type="entry name" value="alpha/beta-Hydrolases"/>
    <property type="match status" value="1"/>
</dbReference>
<accession>U5EBI1</accession>
<dbReference type="Pfam" id="PF08386">
    <property type="entry name" value="Abhydrolase_4"/>
    <property type="match status" value="1"/>
</dbReference>
<dbReference type="EMBL" id="BAFO02000011">
    <property type="protein sequence ID" value="GAD82524.1"/>
    <property type="molecule type" value="Genomic_DNA"/>
</dbReference>
<proteinExistence type="inferred from homology"/>
<evidence type="ECO:0000256" key="3">
    <source>
        <dbReference type="SAM" id="SignalP"/>
    </source>
</evidence>
<dbReference type="RefSeq" id="WP_022565760.1">
    <property type="nucleotide sequence ID" value="NZ_BAFO02000011.1"/>
</dbReference>
<dbReference type="Pfam" id="PF00561">
    <property type="entry name" value="Abhydrolase_1"/>
    <property type="match status" value="1"/>
</dbReference>
<evidence type="ECO:0000313" key="7">
    <source>
        <dbReference type="Proteomes" id="UP000017048"/>
    </source>
</evidence>
<keyword evidence="2" id="KW-0378">Hydrolase</keyword>
<dbReference type="Gene3D" id="3.40.50.1820">
    <property type="entry name" value="alpha/beta hydrolase"/>
    <property type="match status" value="1"/>
</dbReference>
<sequence length="526" mass="55937">MFSRQGRQSTRPGWACLLAAVLATAALAVPAPAAAAPADPYLDPLAEAAATPALDWTDCEDGFRCALARVPLDYREPHAAQIDLAVIQLPATDPARRIGTLFVNFGGPGPSGVDRLRERAHWPWLFSDELRARFDLVSWDPRSVSRSAPTNCFASTDEQQAYLATFPGTPESPAEEPEFFARSADIAARCGESAGPILAHASTTNTARDLELLRRAVGDTSLTYHGISYGTQVGAVYANMFPGRVRAMALDGSLDFEGNADGHGADGTTLPLDTRQGVADAVAETFDAFLRDCSAAGPRCAFSAGEPKLKWIALAERARLAPIVVDGTAWTYGQIVAAAGSLARPETYPDLALLLQQLFDAGTALLPAVTHDSVFAKEQPGNRVEAFYSIQCADSAVPTDPAAYSRAGAAEELRVPYFGRTAVFNATPCAFWPAHDAERYTGPWNRGTAAPILVLNSRFDPATPLRGALAGAAQLADAHVVVVEGAGHSTMYVPSTCAEHVKRDYLFTGQLPPAGLRCGIDHSPFR</sequence>
<gene>
    <name evidence="6" type="ORF">NCAST_11_00210</name>
</gene>